<dbReference type="Pfam" id="PF04752">
    <property type="entry name" value="ChaC"/>
    <property type="match status" value="1"/>
</dbReference>
<keyword evidence="4" id="KW-1185">Reference proteome</keyword>
<organism evidence="3 4">
    <name type="scientific">Marinimicrococcus flavescens</name>
    <dbReference type="NCBI Taxonomy" id="3031815"/>
    <lineage>
        <taxon>Bacteria</taxon>
        <taxon>Pseudomonadati</taxon>
        <taxon>Pseudomonadota</taxon>
        <taxon>Alphaproteobacteria</taxon>
        <taxon>Geminicoccales</taxon>
        <taxon>Geminicoccaceae</taxon>
        <taxon>Marinimicrococcus</taxon>
    </lineage>
</organism>
<dbReference type="InterPro" id="IPR036568">
    <property type="entry name" value="GGCT-like_sf"/>
</dbReference>
<evidence type="ECO:0000313" key="4">
    <source>
        <dbReference type="Proteomes" id="UP001301140"/>
    </source>
</evidence>
<protein>
    <recommendedName>
        <fullName evidence="1">glutathione-specific gamma-glutamylcyclotransferase</fullName>
        <ecNumber evidence="1">4.3.2.7</ecNumber>
    </recommendedName>
</protein>
<evidence type="ECO:0000313" key="3">
    <source>
        <dbReference type="EMBL" id="MDF1584777.1"/>
    </source>
</evidence>
<dbReference type="GO" id="GO:0006751">
    <property type="term" value="P:glutathione catabolic process"/>
    <property type="evidence" value="ECO:0007669"/>
    <property type="project" value="InterPro"/>
</dbReference>
<name>A0AAP3V0U2_9PROT</name>
<dbReference type="Gene3D" id="3.10.490.10">
    <property type="entry name" value="Gamma-glutamyl cyclotransferase-like"/>
    <property type="match status" value="1"/>
</dbReference>
<dbReference type="SUPFAM" id="SSF110857">
    <property type="entry name" value="Gamma-glutamyl cyclotransferase-like"/>
    <property type="match status" value="1"/>
</dbReference>
<dbReference type="AlphaFoldDB" id="A0AAP3V0U2"/>
<proteinExistence type="predicted"/>
<dbReference type="PANTHER" id="PTHR12192:SF2">
    <property type="entry name" value="GLUTATHIONE-SPECIFIC GAMMA-GLUTAMYLCYCLOTRANSFERASE 2"/>
    <property type="match status" value="1"/>
</dbReference>
<reference evidence="3 4" key="1">
    <citation type="submission" date="2023-03" db="EMBL/GenBank/DDBJ databases">
        <title>YIM 152171 draft genome.</title>
        <authorList>
            <person name="Yang Z."/>
        </authorList>
    </citation>
    <scope>NUCLEOTIDE SEQUENCE [LARGE SCALE GENOMIC DNA]</scope>
    <source>
        <strain evidence="3 4">YIM 152171</strain>
    </source>
</reference>
<dbReference type="PANTHER" id="PTHR12192">
    <property type="entry name" value="CATION TRANSPORT PROTEIN CHAC-RELATED"/>
    <property type="match status" value="1"/>
</dbReference>
<dbReference type="EC" id="4.3.2.7" evidence="1"/>
<dbReference type="RefSeq" id="WP_327787181.1">
    <property type="nucleotide sequence ID" value="NZ_JARGEQ010000001.1"/>
</dbReference>
<dbReference type="Proteomes" id="UP001301140">
    <property type="component" value="Unassembled WGS sequence"/>
</dbReference>
<accession>A0AAP3V0U2</accession>
<dbReference type="GO" id="GO:0005737">
    <property type="term" value="C:cytoplasm"/>
    <property type="evidence" value="ECO:0007669"/>
    <property type="project" value="TreeGrafter"/>
</dbReference>
<evidence type="ECO:0000256" key="1">
    <source>
        <dbReference type="ARBA" id="ARBA00012344"/>
    </source>
</evidence>
<dbReference type="CDD" id="cd06661">
    <property type="entry name" value="GGCT_like"/>
    <property type="match status" value="1"/>
</dbReference>
<dbReference type="InterPro" id="IPR013024">
    <property type="entry name" value="GGCT-like"/>
</dbReference>
<comment type="caution">
    <text evidence="3">The sequence shown here is derived from an EMBL/GenBank/DDBJ whole genome shotgun (WGS) entry which is preliminary data.</text>
</comment>
<dbReference type="EMBL" id="JARGEQ010000001">
    <property type="protein sequence ID" value="MDF1584777.1"/>
    <property type="molecule type" value="Genomic_DNA"/>
</dbReference>
<dbReference type="InterPro" id="IPR006840">
    <property type="entry name" value="ChaC"/>
</dbReference>
<evidence type="ECO:0000256" key="2">
    <source>
        <dbReference type="ARBA" id="ARBA00023239"/>
    </source>
</evidence>
<gene>
    <name evidence="3" type="ORF">PZ740_00075</name>
</gene>
<dbReference type="GO" id="GO:0061928">
    <property type="term" value="F:glutathione specific gamma-glutamylcyclotransferase activity"/>
    <property type="evidence" value="ECO:0007669"/>
    <property type="project" value="UniProtKB-EC"/>
</dbReference>
<sequence length="194" mass="21282">MTSARERAEATPRSADQGGLAWFFGYGSLMWHPGFVHEAFEPARLDGFHRALCIYSHHYRGTPARPGLVLGLAPGGACTGRAIGVAAAREPEVLAYLDARELLTSYVYERRLLPLELLGGRRQVRAWCYVARSDHEQFAGALDEAAMLRHVLRGHGAGGSNVAYVRNTVAHLREIGISEPELERLAEQLPPEPG</sequence>
<keyword evidence="2" id="KW-0456">Lyase</keyword>